<dbReference type="RefSeq" id="WP_344878309.1">
    <property type="nucleotide sequence ID" value="NZ_BAABAL010000017.1"/>
</dbReference>
<name>A0ABP7SXX4_9PSEU</name>
<dbReference type="Pfam" id="PF13560">
    <property type="entry name" value="HTH_31"/>
    <property type="match status" value="1"/>
</dbReference>
<dbReference type="Pfam" id="PF19054">
    <property type="entry name" value="DUF5753"/>
    <property type="match status" value="1"/>
</dbReference>
<dbReference type="EMBL" id="BAABAL010000017">
    <property type="protein sequence ID" value="GAA4018139.1"/>
    <property type="molecule type" value="Genomic_DNA"/>
</dbReference>
<feature type="domain" description="HTH cro/C1-type" evidence="1">
    <location>
        <begin position="18"/>
        <end position="72"/>
    </location>
</feature>
<dbReference type="CDD" id="cd00093">
    <property type="entry name" value="HTH_XRE"/>
    <property type="match status" value="1"/>
</dbReference>
<dbReference type="InterPro" id="IPR010982">
    <property type="entry name" value="Lambda_DNA-bd_dom_sf"/>
</dbReference>
<dbReference type="SUPFAM" id="SSF47413">
    <property type="entry name" value="lambda repressor-like DNA-binding domains"/>
    <property type="match status" value="1"/>
</dbReference>
<dbReference type="InterPro" id="IPR043917">
    <property type="entry name" value="DUF5753"/>
</dbReference>
<sequence>MLDPDRLPDDRHDLASVLRALRRAAGLSGERLAARCTMSQTKISRIETGRAVPTVAEVERILHALGTPPDVAERMLQLARVANTDFTSLRAYAEAGLWRAQDAIKALIRSATLVRQFLPVMPSGLLQTPDYARTVLTPAIPGKVKRDVERAVAARLSTQDTLSDHDRRFLFLLTENAIRWPVGNPDIMAAECDRLAQVAEYPNVELAILPRDAWLPIRPLNYFTIYDDRLVTVELFSGVMTHRDPKDITQHAGMFDALLDHAVSGEAARELLSRIRSDFMRQVD</sequence>
<accession>A0ABP7SXX4</accession>
<protein>
    <submittedName>
        <fullName evidence="2">Helix-turn-helix transcriptional regulator</fullName>
    </submittedName>
</protein>
<proteinExistence type="predicted"/>
<reference evidence="3" key="1">
    <citation type="journal article" date="2019" name="Int. J. Syst. Evol. Microbiol.">
        <title>The Global Catalogue of Microorganisms (GCM) 10K type strain sequencing project: providing services to taxonomists for standard genome sequencing and annotation.</title>
        <authorList>
            <consortium name="The Broad Institute Genomics Platform"/>
            <consortium name="The Broad Institute Genome Sequencing Center for Infectious Disease"/>
            <person name="Wu L."/>
            <person name="Ma J."/>
        </authorList>
    </citation>
    <scope>NUCLEOTIDE SEQUENCE [LARGE SCALE GENOMIC DNA]</scope>
    <source>
        <strain evidence="3">JCM 17342</strain>
    </source>
</reference>
<dbReference type="Proteomes" id="UP001501747">
    <property type="component" value="Unassembled WGS sequence"/>
</dbReference>
<evidence type="ECO:0000313" key="2">
    <source>
        <dbReference type="EMBL" id="GAA4018139.1"/>
    </source>
</evidence>
<keyword evidence="3" id="KW-1185">Reference proteome</keyword>
<dbReference type="SMART" id="SM00530">
    <property type="entry name" value="HTH_XRE"/>
    <property type="match status" value="1"/>
</dbReference>
<dbReference type="PROSITE" id="PS50943">
    <property type="entry name" value="HTH_CROC1"/>
    <property type="match status" value="1"/>
</dbReference>
<comment type="caution">
    <text evidence="2">The sequence shown here is derived from an EMBL/GenBank/DDBJ whole genome shotgun (WGS) entry which is preliminary data.</text>
</comment>
<gene>
    <name evidence="2" type="ORF">GCM10022247_46990</name>
</gene>
<organism evidence="2 3">
    <name type="scientific">Allokutzneria multivorans</name>
    <dbReference type="NCBI Taxonomy" id="1142134"/>
    <lineage>
        <taxon>Bacteria</taxon>
        <taxon>Bacillati</taxon>
        <taxon>Actinomycetota</taxon>
        <taxon>Actinomycetes</taxon>
        <taxon>Pseudonocardiales</taxon>
        <taxon>Pseudonocardiaceae</taxon>
        <taxon>Allokutzneria</taxon>
    </lineage>
</organism>
<evidence type="ECO:0000313" key="3">
    <source>
        <dbReference type="Proteomes" id="UP001501747"/>
    </source>
</evidence>
<dbReference type="Gene3D" id="1.10.260.40">
    <property type="entry name" value="lambda repressor-like DNA-binding domains"/>
    <property type="match status" value="1"/>
</dbReference>
<evidence type="ECO:0000259" key="1">
    <source>
        <dbReference type="PROSITE" id="PS50943"/>
    </source>
</evidence>
<dbReference type="InterPro" id="IPR001387">
    <property type="entry name" value="Cro/C1-type_HTH"/>
</dbReference>